<keyword evidence="2" id="KW-1185">Reference proteome</keyword>
<proteinExistence type="predicted"/>
<gene>
    <name evidence="1" type="ORF">BV25DRAFT_1918075</name>
</gene>
<reference evidence="1" key="2">
    <citation type="journal article" date="2022" name="New Phytol.">
        <title>Evolutionary transition to the ectomycorrhizal habit in the genomes of a hyperdiverse lineage of mushroom-forming fungi.</title>
        <authorList>
            <person name="Looney B."/>
            <person name="Miyauchi S."/>
            <person name="Morin E."/>
            <person name="Drula E."/>
            <person name="Courty P.E."/>
            <person name="Kohler A."/>
            <person name="Kuo A."/>
            <person name="LaButti K."/>
            <person name="Pangilinan J."/>
            <person name="Lipzen A."/>
            <person name="Riley R."/>
            <person name="Andreopoulos W."/>
            <person name="He G."/>
            <person name="Johnson J."/>
            <person name="Nolan M."/>
            <person name="Tritt A."/>
            <person name="Barry K.W."/>
            <person name="Grigoriev I.V."/>
            <person name="Nagy L.G."/>
            <person name="Hibbett D."/>
            <person name="Henrissat B."/>
            <person name="Matheny P.B."/>
            <person name="Labbe J."/>
            <person name="Martin F.M."/>
        </authorList>
    </citation>
    <scope>NUCLEOTIDE SEQUENCE</scope>
    <source>
        <strain evidence="1">HHB10654</strain>
    </source>
</reference>
<sequence length="379" mass="43219">MPTKKSHLTRKKGRKGIPDAEQEGALPPHEWKKLQDLQYCTVVDGRRKHKFRKGETVLVLGFGMNPDEIHELHTYWVGKIKAIKGKSHESEAWVNVQWYYSGEDIAEQTTNIDVSGYGRFERSLSQAHDWVHFQTLDVVTVIRYNEDSISPEAIQPTDFYCRRSFDPRKNTVDPPIASTSTCICGQPYNPDKAYPLHFCPRPKCRKWYHRLCLIKEASIDDVPREGSRRKHDTTAHHRYKLLCSSPDHQQTLDLKNLTSGPRGPTQKKVQFNINLATLENVPTSLKKIAQQQIMKGGATYGVVGNVKDVVDARRFVYRLLQVETTEEWDEVLGDMEEWLEQHDVSHLLSNGDSRSSADGDDNHEAGCLALICPICRGAI</sequence>
<accession>A0ACB8SUR1</accession>
<reference evidence="1" key="1">
    <citation type="submission" date="2021-03" db="EMBL/GenBank/DDBJ databases">
        <authorList>
            <consortium name="DOE Joint Genome Institute"/>
            <person name="Ahrendt S."/>
            <person name="Looney B.P."/>
            <person name="Miyauchi S."/>
            <person name="Morin E."/>
            <person name="Drula E."/>
            <person name="Courty P.E."/>
            <person name="Chicoki N."/>
            <person name="Fauchery L."/>
            <person name="Kohler A."/>
            <person name="Kuo A."/>
            <person name="Labutti K."/>
            <person name="Pangilinan J."/>
            <person name="Lipzen A."/>
            <person name="Riley R."/>
            <person name="Andreopoulos W."/>
            <person name="He G."/>
            <person name="Johnson J."/>
            <person name="Barry K.W."/>
            <person name="Grigoriev I.V."/>
            <person name="Nagy L."/>
            <person name="Hibbett D."/>
            <person name="Henrissat B."/>
            <person name="Matheny P.B."/>
            <person name="Labbe J."/>
            <person name="Martin F."/>
        </authorList>
    </citation>
    <scope>NUCLEOTIDE SEQUENCE</scope>
    <source>
        <strain evidence="1">HHB10654</strain>
    </source>
</reference>
<evidence type="ECO:0000313" key="2">
    <source>
        <dbReference type="Proteomes" id="UP000814140"/>
    </source>
</evidence>
<name>A0ACB8SUR1_9AGAM</name>
<dbReference type="EMBL" id="MU277222">
    <property type="protein sequence ID" value="KAI0059943.1"/>
    <property type="molecule type" value="Genomic_DNA"/>
</dbReference>
<dbReference type="Proteomes" id="UP000814140">
    <property type="component" value="Unassembled WGS sequence"/>
</dbReference>
<evidence type="ECO:0000313" key="1">
    <source>
        <dbReference type="EMBL" id="KAI0059943.1"/>
    </source>
</evidence>
<protein>
    <submittedName>
        <fullName evidence="1">Uncharacterized protein</fullName>
    </submittedName>
</protein>
<organism evidence="1 2">
    <name type="scientific">Artomyces pyxidatus</name>
    <dbReference type="NCBI Taxonomy" id="48021"/>
    <lineage>
        <taxon>Eukaryota</taxon>
        <taxon>Fungi</taxon>
        <taxon>Dikarya</taxon>
        <taxon>Basidiomycota</taxon>
        <taxon>Agaricomycotina</taxon>
        <taxon>Agaricomycetes</taxon>
        <taxon>Russulales</taxon>
        <taxon>Auriscalpiaceae</taxon>
        <taxon>Artomyces</taxon>
    </lineage>
</organism>
<comment type="caution">
    <text evidence="1">The sequence shown here is derived from an EMBL/GenBank/DDBJ whole genome shotgun (WGS) entry which is preliminary data.</text>
</comment>